<comment type="caution">
    <text evidence="3">The sequence shown here is derived from an EMBL/GenBank/DDBJ whole genome shotgun (WGS) entry which is preliminary data.</text>
</comment>
<organism evidence="3 4">
    <name type="scientific">Aureimonas glaciei</name>
    <dbReference type="NCBI Taxonomy" id="1776957"/>
    <lineage>
        <taxon>Bacteria</taxon>
        <taxon>Pseudomonadati</taxon>
        <taxon>Pseudomonadota</taxon>
        <taxon>Alphaproteobacteria</taxon>
        <taxon>Hyphomicrobiales</taxon>
        <taxon>Aurantimonadaceae</taxon>
        <taxon>Aureimonas</taxon>
    </lineage>
</organism>
<dbReference type="EMBL" id="BMJJ01000001">
    <property type="protein sequence ID" value="GGD06294.1"/>
    <property type="molecule type" value="Genomic_DNA"/>
</dbReference>
<gene>
    <name evidence="3" type="ORF">GCM10011335_06540</name>
</gene>
<sequence length="269" mass="29162">MTDLARRALAPNALPEAAPGETRLIGGVRVTAARGEAVARDIAGRLKTGTFTKVAFVNAHCINLAYERGEYRRALADFTVLPDGVGVDLASRLLFGRPFPENLNGTDFVPFLLGRLPGGARVGLIGARPGVAEAAAAKFAADLPQHDFLPISDGFYAEGAETEAVLARTRDAEVDIVLVALGVPRQELFIAQHLTAAETTVAIAVGALFDFKAGIVPRAPAVVRHLRAEWLFRLCAEPRRLWRRYVLGNPRFLTHILRERRRRSAADAL</sequence>
<accession>A0A916XSY8</accession>
<dbReference type="Pfam" id="PF03808">
    <property type="entry name" value="Glyco_tran_WecG"/>
    <property type="match status" value="1"/>
</dbReference>
<evidence type="ECO:0000313" key="4">
    <source>
        <dbReference type="Proteomes" id="UP000613160"/>
    </source>
</evidence>
<reference evidence="3" key="1">
    <citation type="journal article" date="2014" name="Int. J. Syst. Evol. Microbiol.">
        <title>Complete genome sequence of Corynebacterium casei LMG S-19264T (=DSM 44701T), isolated from a smear-ripened cheese.</title>
        <authorList>
            <consortium name="US DOE Joint Genome Institute (JGI-PGF)"/>
            <person name="Walter F."/>
            <person name="Albersmeier A."/>
            <person name="Kalinowski J."/>
            <person name="Ruckert C."/>
        </authorList>
    </citation>
    <scope>NUCLEOTIDE SEQUENCE</scope>
    <source>
        <strain evidence="3">CGMCC 1.15493</strain>
    </source>
</reference>
<dbReference type="AlphaFoldDB" id="A0A916XSY8"/>
<dbReference type="PANTHER" id="PTHR34136">
    <property type="match status" value="1"/>
</dbReference>
<reference evidence="3" key="2">
    <citation type="submission" date="2020-09" db="EMBL/GenBank/DDBJ databases">
        <authorList>
            <person name="Sun Q."/>
            <person name="Zhou Y."/>
        </authorList>
    </citation>
    <scope>NUCLEOTIDE SEQUENCE</scope>
    <source>
        <strain evidence="3">CGMCC 1.15493</strain>
    </source>
</reference>
<protein>
    <submittedName>
        <fullName evidence="3">UDP-N-acetyl-D-mannosaminuronic acid transferase</fullName>
    </submittedName>
</protein>
<dbReference type="PANTHER" id="PTHR34136:SF1">
    <property type="entry name" value="UDP-N-ACETYL-D-MANNOSAMINURONIC ACID TRANSFERASE"/>
    <property type="match status" value="1"/>
</dbReference>
<dbReference type="InterPro" id="IPR004629">
    <property type="entry name" value="WecG_TagA_CpsF"/>
</dbReference>
<evidence type="ECO:0000256" key="1">
    <source>
        <dbReference type="ARBA" id="ARBA00022676"/>
    </source>
</evidence>
<dbReference type="CDD" id="cd06533">
    <property type="entry name" value="Glyco_transf_WecG_TagA"/>
    <property type="match status" value="1"/>
</dbReference>
<keyword evidence="4" id="KW-1185">Reference proteome</keyword>
<dbReference type="RefSeq" id="WP_188849103.1">
    <property type="nucleotide sequence ID" value="NZ_BMJJ01000001.1"/>
</dbReference>
<keyword evidence="1" id="KW-0328">Glycosyltransferase</keyword>
<dbReference type="Proteomes" id="UP000613160">
    <property type="component" value="Unassembled WGS sequence"/>
</dbReference>
<keyword evidence="2 3" id="KW-0808">Transferase</keyword>
<name>A0A916XSY8_9HYPH</name>
<evidence type="ECO:0000256" key="2">
    <source>
        <dbReference type="ARBA" id="ARBA00022679"/>
    </source>
</evidence>
<dbReference type="GO" id="GO:0016758">
    <property type="term" value="F:hexosyltransferase activity"/>
    <property type="evidence" value="ECO:0007669"/>
    <property type="project" value="TreeGrafter"/>
</dbReference>
<proteinExistence type="predicted"/>
<dbReference type="NCBIfam" id="TIGR00696">
    <property type="entry name" value="wecG_tagA_cpsF"/>
    <property type="match status" value="1"/>
</dbReference>
<evidence type="ECO:0000313" key="3">
    <source>
        <dbReference type="EMBL" id="GGD06294.1"/>
    </source>
</evidence>